<reference evidence="3" key="1">
    <citation type="journal article" date="2023" name="Commun. Biol.">
        <title>Genome analysis of Parmales, the sister group of diatoms, reveals the evolutionary specialization of diatoms from phago-mixotrophs to photoautotrophs.</title>
        <authorList>
            <person name="Ban H."/>
            <person name="Sato S."/>
            <person name="Yoshikawa S."/>
            <person name="Yamada K."/>
            <person name="Nakamura Y."/>
            <person name="Ichinomiya M."/>
            <person name="Sato N."/>
            <person name="Blanc-Mathieu R."/>
            <person name="Endo H."/>
            <person name="Kuwata A."/>
            <person name="Ogata H."/>
        </authorList>
    </citation>
    <scope>NUCLEOTIDE SEQUENCE [LARGE SCALE GENOMIC DNA]</scope>
    <source>
        <strain evidence="3">NIES 3700</strain>
    </source>
</reference>
<feature type="compositionally biased region" description="Low complexity" evidence="1">
    <location>
        <begin position="131"/>
        <end position="140"/>
    </location>
</feature>
<feature type="compositionally biased region" description="Polar residues" evidence="1">
    <location>
        <begin position="141"/>
        <end position="153"/>
    </location>
</feature>
<dbReference type="EMBL" id="BRXW01000053">
    <property type="protein sequence ID" value="GMI03097.1"/>
    <property type="molecule type" value="Genomic_DNA"/>
</dbReference>
<gene>
    <name evidence="2" type="ORF">TrLO_g2483</name>
</gene>
<evidence type="ECO:0000313" key="3">
    <source>
        <dbReference type="Proteomes" id="UP001165122"/>
    </source>
</evidence>
<feature type="compositionally biased region" description="Basic and acidic residues" evidence="1">
    <location>
        <begin position="401"/>
        <end position="431"/>
    </location>
</feature>
<feature type="compositionally biased region" description="Acidic residues" evidence="1">
    <location>
        <begin position="53"/>
        <end position="72"/>
    </location>
</feature>
<name>A0A9W7CAQ3_9STRA</name>
<organism evidence="2 3">
    <name type="scientific">Triparma laevis f. longispina</name>
    <dbReference type="NCBI Taxonomy" id="1714387"/>
    <lineage>
        <taxon>Eukaryota</taxon>
        <taxon>Sar</taxon>
        <taxon>Stramenopiles</taxon>
        <taxon>Ochrophyta</taxon>
        <taxon>Bolidophyceae</taxon>
        <taxon>Parmales</taxon>
        <taxon>Triparmaceae</taxon>
        <taxon>Triparma</taxon>
    </lineage>
</organism>
<evidence type="ECO:0000313" key="2">
    <source>
        <dbReference type="EMBL" id="GMI03097.1"/>
    </source>
</evidence>
<feature type="region of interest" description="Disordered" evidence="1">
    <location>
        <begin position="1"/>
        <end position="153"/>
    </location>
</feature>
<feature type="region of interest" description="Disordered" evidence="1">
    <location>
        <begin position="398"/>
        <end position="461"/>
    </location>
</feature>
<feature type="compositionally biased region" description="Low complexity" evidence="1">
    <location>
        <begin position="103"/>
        <end position="113"/>
    </location>
</feature>
<keyword evidence="3" id="KW-1185">Reference proteome</keyword>
<proteinExistence type="predicted"/>
<feature type="compositionally biased region" description="Basic and acidic residues" evidence="1">
    <location>
        <begin position="1"/>
        <end position="34"/>
    </location>
</feature>
<sequence>MTRPRDYYEKMANRQIKPVDVREANEELSPKEVSPEPLKINNTQEVAKKGEGAEGDEENAEPNVDEGGDGEQVEGKELRTDTVICSSSPLHTVHRVKEDEDVGQLQEQGQVQEQEQHQERPPPSAGSTLPNNNDDNNNNNPTEPSADPSSTPQEIIPMEQPLVLDSTIPPVNPPHVDPLLHSTTTITATTTNYKHSSNPLLPIPQTTSSLPFKIQQSLHIRFSSSSPTPSPLNLGTITSFLLTHYPRLTLKTLHLTLTTCTSTIQTDKPGPRVLMKLNGKKFVSEGCVWSVGIIRGGRLAGNAWYKGGGNANAKVEGEGSRVSGEDSLDLNDETEVGEISSSSEGYYSRLPDYSQYLSSLRPHLHTPFTTILDELSDSVDMSLIMRAWLSRGRHGFVGGEEEGRNYGDEYGAEEKKHIDSEDEGGEGKYNSDSDSDSNFGGEGKLADESDDGSESDSDASMSSLTDLQIYRSSLSAQTAFTVREEPITYFNIVKMLWLIFPRGDVGMVRAVEILKLLGLKGEKILTSNHINYIQLYKNDESVNGGGGSSSKTSPTKMKIEVNVGVLRWKWLVGKRLESEKLLKHIKYDIFIRLCYLLNKSPKSIL</sequence>
<protein>
    <submittedName>
        <fullName evidence="2">Uncharacterized protein</fullName>
    </submittedName>
</protein>
<accession>A0A9W7CAQ3</accession>
<dbReference type="AlphaFoldDB" id="A0A9W7CAQ3"/>
<dbReference type="OrthoDB" id="10546199at2759"/>
<evidence type="ECO:0000256" key="1">
    <source>
        <dbReference type="SAM" id="MobiDB-lite"/>
    </source>
</evidence>
<feature type="compositionally biased region" description="Acidic residues" evidence="1">
    <location>
        <begin position="448"/>
        <end position="457"/>
    </location>
</feature>
<dbReference type="Proteomes" id="UP001165122">
    <property type="component" value="Unassembled WGS sequence"/>
</dbReference>
<comment type="caution">
    <text evidence="2">The sequence shown here is derived from an EMBL/GenBank/DDBJ whole genome shotgun (WGS) entry which is preliminary data.</text>
</comment>